<sequence>MRLADLDVFDGRQVAWFERLFGAAILANVATEAASGMWAVHQGRLYPWRHLPILPLWSTTTLAIVWALLSLAGILVVLGSLGRRGLTGLTGTGFRLAVPLLFLSVLEHYSNHGALLFLVGFYVALGPPSIAEGKTAELPNMGLVRAQIVLVYVFGAVNKILHGFACGQSLVNLFGWPLSIARVASVLVIAVELVLPCSSSCAPSSDFQA</sequence>
<dbReference type="STRING" id="1391654.AKJ09_07396"/>
<proteinExistence type="predicted"/>
<dbReference type="AlphaFoldDB" id="A0A0K1Q4T4"/>
<accession>A0A0K1Q4T4</accession>
<dbReference type="EMBL" id="CP012333">
    <property type="protein sequence ID" value="AKV00733.1"/>
    <property type="molecule type" value="Genomic_DNA"/>
</dbReference>
<name>A0A0K1Q4T4_9BACT</name>
<protein>
    <submittedName>
        <fullName evidence="2">Uncharacterized protein</fullName>
    </submittedName>
</protein>
<keyword evidence="3" id="KW-1185">Reference proteome</keyword>
<keyword evidence="1" id="KW-0812">Transmembrane</keyword>
<dbReference type="Proteomes" id="UP000064967">
    <property type="component" value="Chromosome"/>
</dbReference>
<evidence type="ECO:0000313" key="2">
    <source>
        <dbReference type="EMBL" id="AKV00733.1"/>
    </source>
</evidence>
<feature type="transmembrane region" description="Helical" evidence="1">
    <location>
        <begin position="173"/>
        <end position="195"/>
    </location>
</feature>
<keyword evidence="1" id="KW-0472">Membrane</keyword>
<feature type="transmembrane region" description="Helical" evidence="1">
    <location>
        <begin position="53"/>
        <end position="79"/>
    </location>
</feature>
<dbReference type="OrthoDB" id="9982817at2"/>
<keyword evidence="1" id="KW-1133">Transmembrane helix</keyword>
<feature type="transmembrane region" description="Helical" evidence="1">
    <location>
        <begin position="113"/>
        <end position="131"/>
    </location>
</feature>
<reference evidence="2 3" key="1">
    <citation type="submission" date="2015-08" db="EMBL/GenBank/DDBJ databases">
        <authorList>
            <person name="Babu N.S."/>
            <person name="Beckwith C.J."/>
            <person name="Beseler K.G."/>
            <person name="Brison A."/>
            <person name="Carone J.V."/>
            <person name="Caskin T.P."/>
            <person name="Diamond M."/>
            <person name="Durham M.E."/>
            <person name="Foxe J.M."/>
            <person name="Go M."/>
            <person name="Henderson B.A."/>
            <person name="Jones I.B."/>
            <person name="McGettigan J.A."/>
            <person name="Micheletti S.J."/>
            <person name="Nasrallah M.E."/>
            <person name="Ortiz D."/>
            <person name="Piller C.R."/>
            <person name="Privatt S.R."/>
            <person name="Schneider S.L."/>
            <person name="Sharp S."/>
            <person name="Smith T.C."/>
            <person name="Stanton J.D."/>
            <person name="Ullery H.E."/>
            <person name="Wilson R.J."/>
            <person name="Serrano M.G."/>
            <person name="Buck G."/>
            <person name="Lee V."/>
            <person name="Wang Y."/>
            <person name="Carvalho R."/>
            <person name="Voegtly L."/>
            <person name="Shi R."/>
            <person name="Duckworth R."/>
            <person name="Johnson A."/>
            <person name="Loviza R."/>
            <person name="Walstead R."/>
            <person name="Shah Z."/>
            <person name="Kiflezghi M."/>
            <person name="Wade K."/>
            <person name="Ball S.L."/>
            <person name="Bradley K.W."/>
            <person name="Asai D.J."/>
            <person name="Bowman C.A."/>
            <person name="Russell D.A."/>
            <person name="Pope W.H."/>
            <person name="Jacobs-Sera D."/>
            <person name="Hendrix R.W."/>
            <person name="Hatfull G.F."/>
        </authorList>
    </citation>
    <scope>NUCLEOTIDE SEQUENCE [LARGE SCALE GENOMIC DNA]</scope>
    <source>
        <strain evidence="2 3">DSM 27648</strain>
    </source>
</reference>
<feature type="transmembrane region" description="Helical" evidence="1">
    <location>
        <begin position="20"/>
        <end position="41"/>
    </location>
</feature>
<evidence type="ECO:0000256" key="1">
    <source>
        <dbReference type="SAM" id="Phobius"/>
    </source>
</evidence>
<dbReference type="KEGG" id="llu:AKJ09_07396"/>
<dbReference type="RefSeq" id="WP_146651970.1">
    <property type="nucleotide sequence ID" value="NZ_CP012333.1"/>
</dbReference>
<organism evidence="2 3">
    <name type="scientific">Labilithrix luteola</name>
    <dbReference type="NCBI Taxonomy" id="1391654"/>
    <lineage>
        <taxon>Bacteria</taxon>
        <taxon>Pseudomonadati</taxon>
        <taxon>Myxococcota</taxon>
        <taxon>Polyangia</taxon>
        <taxon>Polyangiales</taxon>
        <taxon>Labilitrichaceae</taxon>
        <taxon>Labilithrix</taxon>
    </lineage>
</organism>
<evidence type="ECO:0000313" key="3">
    <source>
        <dbReference type="Proteomes" id="UP000064967"/>
    </source>
</evidence>
<gene>
    <name evidence="2" type="ORF">AKJ09_07396</name>
</gene>
<feature type="transmembrane region" description="Helical" evidence="1">
    <location>
        <begin position="143"/>
        <end position="161"/>
    </location>
</feature>